<keyword evidence="6" id="KW-0560">Oxidoreductase</keyword>
<evidence type="ECO:0000256" key="6">
    <source>
        <dbReference type="ARBA" id="ARBA00023002"/>
    </source>
</evidence>
<dbReference type="PANTHER" id="PTHR11985">
    <property type="entry name" value="GLYCEROL-3-PHOSPHATE DEHYDROGENASE"/>
    <property type="match status" value="1"/>
</dbReference>
<dbReference type="Pfam" id="PF16901">
    <property type="entry name" value="DAO_C"/>
    <property type="match status" value="1"/>
</dbReference>
<comment type="cofactor">
    <cofactor evidence="1">
        <name>FAD</name>
        <dbReference type="ChEBI" id="CHEBI:57692"/>
    </cofactor>
</comment>
<proteinExistence type="inferred from homology"/>
<dbReference type="OrthoDB" id="264015at2759"/>
<dbReference type="InterPro" id="IPR038299">
    <property type="entry name" value="DAO_C_sf"/>
</dbReference>
<organism evidence="9 10">
    <name type="scientific">Blastocystis sp. subtype 1 (strain ATCC 50177 / NandII)</name>
    <dbReference type="NCBI Taxonomy" id="478820"/>
    <lineage>
        <taxon>Eukaryota</taxon>
        <taxon>Sar</taxon>
        <taxon>Stramenopiles</taxon>
        <taxon>Bigyra</taxon>
        <taxon>Opalozoa</taxon>
        <taxon>Opalinata</taxon>
        <taxon>Blastocystidae</taxon>
        <taxon>Blastocystis</taxon>
    </lineage>
</organism>
<dbReference type="InterPro" id="IPR006076">
    <property type="entry name" value="FAD-dep_OxRdtase"/>
</dbReference>
<keyword evidence="5" id="KW-0274">FAD</keyword>
<evidence type="ECO:0000256" key="3">
    <source>
        <dbReference type="ARBA" id="ARBA00013029"/>
    </source>
</evidence>
<dbReference type="InterPro" id="IPR000447">
    <property type="entry name" value="G3P_DH_FAD-dep"/>
</dbReference>
<feature type="domain" description="FAD dependent oxidoreductase" evidence="7">
    <location>
        <begin position="52"/>
        <end position="409"/>
    </location>
</feature>
<dbReference type="SUPFAM" id="SSF54373">
    <property type="entry name" value="FAD-linked reductases, C-terminal domain"/>
    <property type="match status" value="1"/>
</dbReference>
<dbReference type="GO" id="GO:0005739">
    <property type="term" value="C:mitochondrion"/>
    <property type="evidence" value="ECO:0007669"/>
    <property type="project" value="TreeGrafter"/>
</dbReference>
<evidence type="ECO:0000256" key="4">
    <source>
        <dbReference type="ARBA" id="ARBA00022630"/>
    </source>
</evidence>
<dbReference type="EMBL" id="LXWW01000460">
    <property type="protein sequence ID" value="OAO13119.1"/>
    <property type="molecule type" value="Genomic_DNA"/>
</dbReference>
<evidence type="ECO:0000256" key="2">
    <source>
        <dbReference type="ARBA" id="ARBA00007330"/>
    </source>
</evidence>
<dbReference type="STRING" id="478820.A0A196SAT6"/>
<dbReference type="AlphaFoldDB" id="A0A196SAT6"/>
<comment type="similarity">
    <text evidence="2">Belongs to the FAD-dependent glycerol-3-phosphate dehydrogenase family.</text>
</comment>
<evidence type="ECO:0000259" key="7">
    <source>
        <dbReference type="Pfam" id="PF01266"/>
    </source>
</evidence>
<evidence type="ECO:0000256" key="5">
    <source>
        <dbReference type="ARBA" id="ARBA00022827"/>
    </source>
</evidence>
<dbReference type="GO" id="GO:0004368">
    <property type="term" value="F:glycerol-3-phosphate dehydrogenase (quinone) activity"/>
    <property type="evidence" value="ECO:0007669"/>
    <property type="project" value="UniProtKB-EC"/>
</dbReference>
<evidence type="ECO:0000313" key="9">
    <source>
        <dbReference type="EMBL" id="OAO13119.1"/>
    </source>
</evidence>
<dbReference type="Gene3D" id="3.30.9.10">
    <property type="entry name" value="D-Amino Acid Oxidase, subunit A, domain 2"/>
    <property type="match status" value="2"/>
</dbReference>
<dbReference type="GO" id="GO:0006072">
    <property type="term" value="P:glycerol-3-phosphate metabolic process"/>
    <property type="evidence" value="ECO:0007669"/>
    <property type="project" value="InterPro"/>
</dbReference>
<dbReference type="PANTHER" id="PTHR11985:SF15">
    <property type="entry name" value="GLYCEROL-3-PHOSPHATE DEHYDROGENASE, MITOCHONDRIAL"/>
    <property type="match status" value="1"/>
</dbReference>
<reference evidence="9 10" key="1">
    <citation type="submission" date="2016-05" db="EMBL/GenBank/DDBJ databases">
        <title>Nuclear genome of Blastocystis sp. subtype 1 NandII.</title>
        <authorList>
            <person name="Gentekaki E."/>
            <person name="Curtis B."/>
            <person name="Stairs C."/>
            <person name="Eme L."/>
            <person name="Herman E."/>
            <person name="Klimes V."/>
            <person name="Arias M.C."/>
            <person name="Elias M."/>
            <person name="Hilliou F."/>
            <person name="Klute M."/>
            <person name="Malik S.-B."/>
            <person name="Pightling A."/>
            <person name="Rachubinski R."/>
            <person name="Salas D."/>
            <person name="Schlacht A."/>
            <person name="Suga H."/>
            <person name="Archibald J."/>
            <person name="Ball S.G."/>
            <person name="Clark G."/>
            <person name="Dacks J."/>
            <person name="Van Der Giezen M."/>
            <person name="Tsaousis A."/>
            <person name="Roger A."/>
        </authorList>
    </citation>
    <scope>NUCLEOTIDE SEQUENCE [LARGE SCALE GENOMIC DNA]</scope>
    <source>
        <strain evidence="10">ATCC 50177 / NandII</strain>
    </source>
</reference>
<dbReference type="PRINTS" id="PR01001">
    <property type="entry name" value="FADG3PDH"/>
</dbReference>
<comment type="caution">
    <text evidence="9">The sequence shown here is derived from an EMBL/GenBank/DDBJ whole genome shotgun (WGS) entry which is preliminary data.</text>
</comment>
<gene>
    <name evidence="9" type="ORF">AV274_5202</name>
</gene>
<evidence type="ECO:0000259" key="8">
    <source>
        <dbReference type="Pfam" id="PF16901"/>
    </source>
</evidence>
<dbReference type="Gene3D" id="1.10.8.870">
    <property type="entry name" value="Alpha-glycerophosphate oxidase, cap domain"/>
    <property type="match status" value="1"/>
</dbReference>
<dbReference type="Gene3D" id="3.50.50.60">
    <property type="entry name" value="FAD/NAD(P)-binding domain"/>
    <property type="match status" value="2"/>
</dbReference>
<dbReference type="EC" id="1.1.5.3" evidence="3"/>
<keyword evidence="4" id="KW-0285">Flavoprotein</keyword>
<sequence length="638" mass="72450">MLSRNVSLLLNRYARAFATAQQSVIVNGFTYQFSKMPSRDALKQSLKTGPFDVVVIGGGSTGSMIALDASLRGYKVALVERGDFSSGTSSRSTNLLHGGVRYLENAVKHLDRQEFRLEALHERRYMLANAPYLTRPIETIIPCSSWLQRCYMRLGLLMYDLIAFNGGLPQSHTIKWKEMQYLFPKLNFDWVKGGVVYYDGQSNDSRLNTVINRTAVDAGAVSLNYMEVVDLLHAPCPKHAQTDPHQLITGVVLRDRLTHERLDVRAKVVVNATGPFVDAVMDMHEKIRFPDRTLPHQNVVVPAKGVHLLLRGDFCPNSAGIVTTTSDGRVMFMLPWQNYTLLGTTDTPCAIEEYPEATQADVDEILHEMSRFLTTPLHASDILAMWCGIRPLVHRAKDAKDTASISRTHEIWSDGDGFVTISGGKWTTVRNMAEDLCDVIGRCTDLRVMPCRTKNYPYYGANERVEKAGATPPIRRYMQQQVEVQHDLEETYRLPSDIAEHLSHFYGYRAFQIAEMTLNEEMVRLHERVPYLRSEVAYCVREEMAVRLSDVIMRRLRIGVMDTQLALECLPACLDVMRRELHWNSSRCIDEVEDTVMQINKCSMKKYDPEVIIDSLSLFSVCCTVLVTGKRRAHFSRH</sequence>
<evidence type="ECO:0000256" key="1">
    <source>
        <dbReference type="ARBA" id="ARBA00001974"/>
    </source>
</evidence>
<accession>A0A196SAT6</accession>
<feature type="domain" description="Alpha-glycerophosphate oxidase C-terminal" evidence="8">
    <location>
        <begin position="451"/>
        <end position="587"/>
    </location>
</feature>
<evidence type="ECO:0000313" key="10">
    <source>
        <dbReference type="Proteomes" id="UP000078348"/>
    </source>
</evidence>
<dbReference type="InterPro" id="IPR036188">
    <property type="entry name" value="FAD/NAD-bd_sf"/>
</dbReference>
<dbReference type="SUPFAM" id="SSF51905">
    <property type="entry name" value="FAD/NAD(P)-binding domain"/>
    <property type="match status" value="1"/>
</dbReference>
<keyword evidence="10" id="KW-1185">Reference proteome</keyword>
<name>A0A196SAT6_BLAHN</name>
<dbReference type="Proteomes" id="UP000078348">
    <property type="component" value="Unassembled WGS sequence"/>
</dbReference>
<protein>
    <recommendedName>
        <fullName evidence="3">glycerol-3-phosphate dehydrogenase</fullName>
        <ecNumber evidence="3">1.1.5.3</ecNumber>
    </recommendedName>
</protein>
<dbReference type="InterPro" id="IPR031656">
    <property type="entry name" value="DAO_C"/>
</dbReference>
<dbReference type="Pfam" id="PF01266">
    <property type="entry name" value="DAO"/>
    <property type="match status" value="1"/>
</dbReference>